<proteinExistence type="predicted"/>
<keyword evidence="7" id="KW-0812">Transmembrane</keyword>
<accession>A0ABQ3N8N1</accession>
<dbReference type="GO" id="GO:0016301">
    <property type="term" value="F:kinase activity"/>
    <property type="evidence" value="ECO:0007669"/>
    <property type="project" value="UniProtKB-KW"/>
</dbReference>
<dbReference type="PANTHER" id="PTHR34220:SF7">
    <property type="entry name" value="SENSOR HISTIDINE KINASE YPDA"/>
    <property type="match status" value="1"/>
</dbReference>
<evidence type="ECO:0000313" key="9">
    <source>
        <dbReference type="EMBL" id="GHI00028.1"/>
    </source>
</evidence>
<evidence type="ECO:0000256" key="7">
    <source>
        <dbReference type="SAM" id="Phobius"/>
    </source>
</evidence>
<keyword evidence="7" id="KW-1133">Transmembrane helix</keyword>
<evidence type="ECO:0000256" key="2">
    <source>
        <dbReference type="ARBA" id="ARBA00022741"/>
    </source>
</evidence>
<keyword evidence="7" id="KW-0472">Membrane</keyword>
<dbReference type="Pfam" id="PF02518">
    <property type="entry name" value="HATPase_c"/>
    <property type="match status" value="1"/>
</dbReference>
<feature type="transmembrane region" description="Helical" evidence="7">
    <location>
        <begin position="20"/>
        <end position="43"/>
    </location>
</feature>
<evidence type="ECO:0000256" key="6">
    <source>
        <dbReference type="SAM" id="Coils"/>
    </source>
</evidence>
<dbReference type="Pfam" id="PF06580">
    <property type="entry name" value="His_kinase"/>
    <property type="match status" value="1"/>
</dbReference>
<evidence type="ECO:0000313" key="10">
    <source>
        <dbReference type="Proteomes" id="UP000637074"/>
    </source>
</evidence>
<gene>
    <name evidence="9" type="ORF">AM1BK_35700</name>
</gene>
<keyword evidence="2" id="KW-0547">Nucleotide-binding</keyword>
<keyword evidence="5" id="KW-0902">Two-component regulatory system</keyword>
<feature type="coiled-coil region" evidence="6">
    <location>
        <begin position="344"/>
        <end position="371"/>
    </location>
</feature>
<dbReference type="InterPro" id="IPR036890">
    <property type="entry name" value="HATPase_C_sf"/>
</dbReference>
<dbReference type="Proteomes" id="UP000637074">
    <property type="component" value="Unassembled WGS sequence"/>
</dbReference>
<dbReference type="RefSeq" id="WP_223282783.1">
    <property type="nucleotide sequence ID" value="NZ_BNDS01000017.1"/>
</dbReference>
<organism evidence="9 10">
    <name type="scientific">Neobacillus kokaensis</name>
    <dbReference type="NCBI Taxonomy" id="2759023"/>
    <lineage>
        <taxon>Bacteria</taxon>
        <taxon>Bacillati</taxon>
        <taxon>Bacillota</taxon>
        <taxon>Bacilli</taxon>
        <taxon>Bacillales</taxon>
        <taxon>Bacillaceae</taxon>
        <taxon>Neobacillus</taxon>
    </lineage>
</organism>
<keyword evidence="10" id="KW-1185">Reference proteome</keyword>
<dbReference type="SUPFAM" id="SSF55874">
    <property type="entry name" value="ATPase domain of HSP90 chaperone/DNA topoisomerase II/histidine kinase"/>
    <property type="match status" value="1"/>
</dbReference>
<keyword evidence="6" id="KW-0175">Coiled coil</keyword>
<dbReference type="InterPro" id="IPR050640">
    <property type="entry name" value="Bact_2-comp_sensor_kinase"/>
</dbReference>
<evidence type="ECO:0000259" key="8">
    <source>
        <dbReference type="PROSITE" id="PS50109"/>
    </source>
</evidence>
<dbReference type="InterPro" id="IPR003594">
    <property type="entry name" value="HATPase_dom"/>
</dbReference>
<comment type="caution">
    <text evidence="9">The sequence shown here is derived from an EMBL/GenBank/DDBJ whole genome shotgun (WGS) entry which is preliminary data.</text>
</comment>
<keyword evidence="1" id="KW-0808">Transferase</keyword>
<evidence type="ECO:0000256" key="1">
    <source>
        <dbReference type="ARBA" id="ARBA00022679"/>
    </source>
</evidence>
<protein>
    <submittedName>
        <fullName evidence="9">Histidine kinase</fullName>
    </submittedName>
</protein>
<dbReference type="PANTHER" id="PTHR34220">
    <property type="entry name" value="SENSOR HISTIDINE KINASE YPDA"/>
    <property type="match status" value="1"/>
</dbReference>
<dbReference type="PROSITE" id="PS50109">
    <property type="entry name" value="HIS_KIN"/>
    <property type="match status" value="1"/>
</dbReference>
<evidence type="ECO:0000256" key="4">
    <source>
        <dbReference type="ARBA" id="ARBA00022840"/>
    </source>
</evidence>
<feature type="transmembrane region" description="Helical" evidence="7">
    <location>
        <begin position="281"/>
        <end position="304"/>
    </location>
</feature>
<evidence type="ECO:0000256" key="3">
    <source>
        <dbReference type="ARBA" id="ARBA00022777"/>
    </source>
</evidence>
<sequence>MIDTSSKQKYGWFHSLKNRLIVILLLSSFIPIFLIGFISYDSISTLQDHKMRSGIQNDLQKIKITLEGNLENLNHVSQQLAFGGGVGNDLYTYLTNNSVEKVVAERSIKEKVGFIGSSNPNISLMLYYNIDKKSYMFQNYPVRDHFSLSQLPVLVKEKEITIYGPHQTESRIFNNYVLSISRKVKFPHLDNIYIYIETNNEFLSEIFQNSQYGKNIDYLIVNKQGIITYSENQRYFPIGSSYKDSRKQDSHQYAFSERSNQGWEIVALIGKKIYEKESRSWFIKFILFAIASLCISLLFVWWIWRTVYRPLNRIRRAILTMNNEKNFEIKLTGLIEFDTLIHQFNQMKTKIGNLLNDIRESEKKKTRLEVEKLLLQINPHFIHNTLDTFRWKARLTGQEEMDRLLSQFGRLIHYNLRRGETATIKEELEALNDYMELQGIRYNIKFNISIHVDDSTLETPIPRFILQPIVENALYHGIGHEGIIKVDIRRQDEAHIIIKVIDSGGRIEDESIRQLLNDAKREQKNAGLGIGMQYVLRMIEYQYGEEASCRIESDSVRGTEVILILPVKEKEDSR</sequence>
<dbReference type="Gene3D" id="3.30.565.10">
    <property type="entry name" value="Histidine kinase-like ATPase, C-terminal domain"/>
    <property type="match status" value="1"/>
</dbReference>
<dbReference type="EMBL" id="BNDS01000017">
    <property type="protein sequence ID" value="GHI00028.1"/>
    <property type="molecule type" value="Genomic_DNA"/>
</dbReference>
<feature type="domain" description="Histidine kinase" evidence="8">
    <location>
        <begin position="465"/>
        <end position="569"/>
    </location>
</feature>
<dbReference type="Gene3D" id="6.10.340.10">
    <property type="match status" value="1"/>
</dbReference>
<name>A0ABQ3N8N1_9BACI</name>
<keyword evidence="4" id="KW-0067">ATP-binding</keyword>
<evidence type="ECO:0000256" key="5">
    <source>
        <dbReference type="ARBA" id="ARBA00023012"/>
    </source>
</evidence>
<keyword evidence="3 9" id="KW-0418">Kinase</keyword>
<dbReference type="InterPro" id="IPR010559">
    <property type="entry name" value="Sig_transdc_His_kin_internal"/>
</dbReference>
<dbReference type="InterPro" id="IPR005467">
    <property type="entry name" value="His_kinase_dom"/>
</dbReference>
<reference evidence="9 10" key="1">
    <citation type="journal article" date="2022" name="Int. J. Syst. Evol. Microbiol.">
        <title>Neobacillus kokaensis sp. nov., isolated from soil.</title>
        <authorList>
            <person name="Yuki K."/>
            <person name="Matsubara H."/>
            <person name="Yamaguchi S."/>
        </authorList>
    </citation>
    <scope>NUCLEOTIDE SEQUENCE [LARGE SCALE GENOMIC DNA]</scope>
    <source>
        <strain evidence="9 10">LOB 377</strain>
    </source>
</reference>